<keyword evidence="3" id="KW-1185">Reference proteome</keyword>
<accession>A0ABQ5I1T1</accession>
<comment type="caution">
    <text evidence="2">The sequence shown here is derived from an EMBL/GenBank/DDBJ whole genome shotgun (WGS) entry which is preliminary data.</text>
</comment>
<reference evidence="2" key="2">
    <citation type="submission" date="2022-01" db="EMBL/GenBank/DDBJ databases">
        <authorList>
            <person name="Yamashiro T."/>
            <person name="Shiraishi A."/>
            <person name="Satake H."/>
            <person name="Nakayama K."/>
        </authorList>
    </citation>
    <scope>NUCLEOTIDE SEQUENCE</scope>
</reference>
<proteinExistence type="predicted"/>
<reference evidence="2" key="1">
    <citation type="journal article" date="2022" name="Int. J. Mol. Sci.">
        <title>Draft Genome of Tanacetum Coccineum: Genomic Comparison of Closely Related Tanacetum-Family Plants.</title>
        <authorList>
            <person name="Yamashiro T."/>
            <person name="Shiraishi A."/>
            <person name="Nakayama K."/>
            <person name="Satake H."/>
        </authorList>
    </citation>
    <scope>NUCLEOTIDE SEQUENCE</scope>
</reference>
<sequence length="336" mass="38038">MNDHLKAQQVMNDSMSNIRETFQTWLQQRQEQVVNLDTYTPEPSQYQKLPICYDDEDDEESSIPLRDIIISELPLCIAITPVLLTEEPVDSFIMEDKHLDTIPATESDEVIKSSIEDLVHTPSESDGISESECELPVCDDSSPKKDEVLDDIISIPSGNGNDHFNVESSLIESVLNRDNMISSSKIDFLLKEFTSELTLIALIPPGNCFQSDLIESEDDIHFIEQFFSFPYGTRNKIFDPGIFIEVQSEKFISQVEFSISFIRDPLFPVIDTLLPFLSKNEDKVVIYGILAADEEKSPHPSSHRGLRALNESPIMISVEDTPNLDVPYLHFIIPPL</sequence>
<dbReference type="EMBL" id="BQNB010020261">
    <property type="protein sequence ID" value="GJT94067.1"/>
    <property type="molecule type" value="Genomic_DNA"/>
</dbReference>
<feature type="region of interest" description="Disordered" evidence="1">
    <location>
        <begin position="121"/>
        <end position="142"/>
    </location>
</feature>
<evidence type="ECO:0000313" key="2">
    <source>
        <dbReference type="EMBL" id="GJT94067.1"/>
    </source>
</evidence>
<organism evidence="2 3">
    <name type="scientific">Tanacetum coccineum</name>
    <dbReference type="NCBI Taxonomy" id="301880"/>
    <lineage>
        <taxon>Eukaryota</taxon>
        <taxon>Viridiplantae</taxon>
        <taxon>Streptophyta</taxon>
        <taxon>Embryophyta</taxon>
        <taxon>Tracheophyta</taxon>
        <taxon>Spermatophyta</taxon>
        <taxon>Magnoliopsida</taxon>
        <taxon>eudicotyledons</taxon>
        <taxon>Gunneridae</taxon>
        <taxon>Pentapetalae</taxon>
        <taxon>asterids</taxon>
        <taxon>campanulids</taxon>
        <taxon>Asterales</taxon>
        <taxon>Asteraceae</taxon>
        <taxon>Asteroideae</taxon>
        <taxon>Anthemideae</taxon>
        <taxon>Anthemidinae</taxon>
        <taxon>Tanacetum</taxon>
    </lineage>
</organism>
<protein>
    <submittedName>
        <fullName evidence="2">Uncharacterized protein</fullName>
    </submittedName>
</protein>
<evidence type="ECO:0000313" key="3">
    <source>
        <dbReference type="Proteomes" id="UP001151760"/>
    </source>
</evidence>
<gene>
    <name evidence="2" type="ORF">Tco_1082912</name>
</gene>
<evidence type="ECO:0000256" key="1">
    <source>
        <dbReference type="SAM" id="MobiDB-lite"/>
    </source>
</evidence>
<name>A0ABQ5I1T1_9ASTR</name>
<dbReference type="Proteomes" id="UP001151760">
    <property type="component" value="Unassembled WGS sequence"/>
</dbReference>